<evidence type="ECO:0000256" key="7">
    <source>
        <dbReference type="ARBA" id="ARBA00023125"/>
    </source>
</evidence>
<comment type="function">
    <text evidence="12">In addition to polymerase activity, this DNA polymerase exhibits 5'-3' exonuclease activity.</text>
</comment>
<evidence type="ECO:0000256" key="4">
    <source>
        <dbReference type="ARBA" id="ARBA00022705"/>
    </source>
</evidence>
<dbReference type="CDD" id="cd08637">
    <property type="entry name" value="DNA_pol_A_pol_I_C"/>
    <property type="match status" value="1"/>
</dbReference>
<dbReference type="SUPFAM" id="SSF47807">
    <property type="entry name" value="5' to 3' exonuclease, C-terminal subdomain"/>
    <property type="match status" value="1"/>
</dbReference>
<accession>A0A0K2JEH9</accession>
<dbReference type="GO" id="GO:0006302">
    <property type="term" value="P:double-strand break repair"/>
    <property type="evidence" value="ECO:0007669"/>
    <property type="project" value="TreeGrafter"/>
</dbReference>
<dbReference type="Pfam" id="PF02739">
    <property type="entry name" value="5_3_exonuc_N"/>
    <property type="match status" value="1"/>
</dbReference>
<dbReference type="InterPro" id="IPR002421">
    <property type="entry name" value="5-3_exonuclease"/>
</dbReference>
<comment type="similarity">
    <text evidence="1 12">Belongs to the DNA polymerase type-A family.</text>
</comment>
<keyword evidence="16" id="KW-1185">Reference proteome</keyword>
<evidence type="ECO:0000256" key="11">
    <source>
        <dbReference type="NCBIfam" id="TIGR00593"/>
    </source>
</evidence>
<keyword evidence="6 12" id="KW-0239">DNA-directed DNA polymerase</keyword>
<dbReference type="InterPro" id="IPR012337">
    <property type="entry name" value="RNaseH-like_sf"/>
</dbReference>
<keyword evidence="5 12" id="KW-0227">DNA damage</keyword>
<dbReference type="SMART" id="SM00475">
    <property type="entry name" value="53EXOc"/>
    <property type="match status" value="1"/>
</dbReference>
<dbReference type="FunFam" id="1.10.150.20:FF:000003">
    <property type="entry name" value="DNA polymerase I"/>
    <property type="match status" value="1"/>
</dbReference>
<dbReference type="GO" id="GO:0006261">
    <property type="term" value="P:DNA-templated DNA replication"/>
    <property type="evidence" value="ECO:0007669"/>
    <property type="project" value="UniProtKB-UniRule"/>
</dbReference>
<dbReference type="Pfam" id="PF00476">
    <property type="entry name" value="DNA_pol_A"/>
    <property type="match status" value="1"/>
</dbReference>
<evidence type="ECO:0000259" key="13">
    <source>
        <dbReference type="SMART" id="SM00475"/>
    </source>
</evidence>
<dbReference type="SMART" id="SM00482">
    <property type="entry name" value="POLAc"/>
    <property type="match status" value="1"/>
</dbReference>
<sequence>MKKVLLIDGNSLLFRAFYATAYNGEMLKSFDGTPTNAVYAFANMLNKILKTNNYYSVVVAFDKGKKNFRHDLLFDYKDGRSKTPNELIVQFPIVKEFLDSYQIPYLEQEGYEADDLLGCLAVLAEKEDFYVDIFSSDKDLYQLITNKTNILVPRQGDSADVIDETALITKWGITPLQVPDLKGLMGDPSDNLKGVPKVGKKTAIKLIKEYHSIENLYDNIEQIKGALRQNLLNHKESALLCKKIATIFCDINLEHFTFTHFSPNQEKLMQFYLKYNMNSFVTKLFNNQDNSTENSNITVKIIEEWCSEFNENNTTVYLELLDENYHTAEIIGFGIVNSKNVFYFDYIHAKHDKLWHQFLNDTKYQKLTYHSKSLIVALARDNIFVQNIEYDMMLAGYVYNSNAKNSLDTYINLFEKKQILTDELFYGKGVKKQIPDDVIKLSHFIGEKAAYIHKLRQKIIELLKSNQQYDLYYKIELPTAFALARMEINGVKVNQDELTTQTLRIEKIVQELNNEINDIAQKEINPNSPKQISELLFQDLSLPDRKKGSTAQEALEKIKNNHVIIPNILDHRKYKKLYSTYLKGMEKYIFADGKVHTIYKQTLTNTGRLSSVEPNMQNISIRDDVQKEVRKIFVVSSPNNVLLSCDYSQIELRILAHMSKDQDLIAAFNKNEDIHTNTAMKIFNLSKNEITPNIRRSAKAVNFGIIYGISDFGLATDLNISVAKAKAIINNYYQQFPTIKVFIDKQVEFCKQNGYVTTIFNRKRYVPEINDRNYMQREFGKRIAINMPIQGSAADIIKIALKNIDQEFLKLNLKAKIIAQIHDELIFEIPQVELIQVQKIVKTLMEDSTKLDVKLIVDMKTGLSWYDLK</sequence>
<dbReference type="GO" id="GO:0008409">
    <property type="term" value="F:5'-3' exonuclease activity"/>
    <property type="evidence" value="ECO:0007669"/>
    <property type="project" value="UniProtKB-UniRule"/>
</dbReference>
<comment type="function">
    <text evidence="10">5'-3' exonuclease acting preferentially on double-stranded DNA.</text>
</comment>
<dbReference type="InterPro" id="IPR002298">
    <property type="entry name" value="DNA_polymerase_A"/>
</dbReference>
<dbReference type="SUPFAM" id="SSF88723">
    <property type="entry name" value="PIN domain-like"/>
    <property type="match status" value="1"/>
</dbReference>
<dbReference type="InterPro" id="IPR036397">
    <property type="entry name" value="RNaseH_sf"/>
</dbReference>
<dbReference type="RefSeq" id="WP_053390374.1">
    <property type="nucleotide sequence ID" value="NZ_CP010899.1"/>
</dbReference>
<dbReference type="InterPro" id="IPR020045">
    <property type="entry name" value="DNA_polI_H3TH"/>
</dbReference>
<dbReference type="SUPFAM" id="SSF56672">
    <property type="entry name" value="DNA/RNA polymerases"/>
    <property type="match status" value="1"/>
</dbReference>
<evidence type="ECO:0000259" key="14">
    <source>
        <dbReference type="SMART" id="SM00482"/>
    </source>
</evidence>
<feature type="domain" description="5'-3' exonuclease" evidence="13">
    <location>
        <begin position="2"/>
        <end position="259"/>
    </location>
</feature>
<dbReference type="InterPro" id="IPR008918">
    <property type="entry name" value="HhH2"/>
</dbReference>
<evidence type="ECO:0000256" key="12">
    <source>
        <dbReference type="RuleBase" id="RU004460"/>
    </source>
</evidence>
<evidence type="ECO:0000313" key="15">
    <source>
        <dbReference type="EMBL" id="ALA96995.1"/>
    </source>
</evidence>
<gene>
    <name evidence="12 15" type="primary">polA</name>
    <name evidence="15" type="ORF">SKUN_0070</name>
</gene>
<keyword evidence="8 12" id="KW-0234">DNA repair</keyword>
<dbReference type="Gene3D" id="3.30.70.370">
    <property type="match status" value="1"/>
</dbReference>
<dbReference type="PATRIC" id="fig|273035.7.peg.84"/>
<keyword evidence="3 12" id="KW-0548">Nucleotidyltransferase</keyword>
<keyword evidence="12" id="KW-0540">Nuclease</keyword>
<dbReference type="AlphaFoldDB" id="A0A0K2JEH9"/>
<organism evidence="15 16">
    <name type="scientific">Spiroplasma kunkelii CR2-3x</name>
    <dbReference type="NCBI Taxonomy" id="273035"/>
    <lineage>
        <taxon>Bacteria</taxon>
        <taxon>Bacillati</taxon>
        <taxon>Mycoplasmatota</taxon>
        <taxon>Mollicutes</taxon>
        <taxon>Entomoplasmatales</taxon>
        <taxon>Spiroplasmataceae</taxon>
        <taxon>Spiroplasma</taxon>
    </lineage>
</organism>
<proteinExistence type="inferred from homology"/>
<dbReference type="KEGG" id="skn:SKUN_0070"/>
<feature type="domain" description="DNA-directed DNA polymerase family A palm" evidence="14">
    <location>
        <begin position="626"/>
        <end position="833"/>
    </location>
</feature>
<keyword evidence="4 12" id="KW-0235">DNA replication</keyword>
<dbReference type="InterPro" id="IPR018320">
    <property type="entry name" value="DNA_polymerase_1"/>
</dbReference>
<dbReference type="PANTHER" id="PTHR10133:SF27">
    <property type="entry name" value="DNA POLYMERASE NU"/>
    <property type="match status" value="1"/>
</dbReference>
<evidence type="ECO:0000313" key="16">
    <source>
        <dbReference type="Proteomes" id="UP000062963"/>
    </source>
</evidence>
<dbReference type="InterPro" id="IPR036279">
    <property type="entry name" value="5-3_exonuclease_C_sf"/>
</dbReference>
<dbReference type="EC" id="2.7.7.7" evidence="11 12"/>
<name>A0A0K2JEH9_SPIKU</name>
<comment type="catalytic activity">
    <reaction evidence="9 12">
        <text>DNA(n) + a 2'-deoxyribonucleoside 5'-triphosphate = DNA(n+1) + diphosphate</text>
        <dbReference type="Rhea" id="RHEA:22508"/>
        <dbReference type="Rhea" id="RHEA-COMP:17339"/>
        <dbReference type="Rhea" id="RHEA-COMP:17340"/>
        <dbReference type="ChEBI" id="CHEBI:33019"/>
        <dbReference type="ChEBI" id="CHEBI:61560"/>
        <dbReference type="ChEBI" id="CHEBI:173112"/>
        <dbReference type="EC" id="2.7.7.7"/>
    </reaction>
</comment>
<reference evidence="15 16" key="1">
    <citation type="journal article" date="2015" name="Genome Announc.">
        <title>Complete Genome Sequence of Spiroplasma kunkelii Strain CR2-3x, Causal Agent of Corn Stunt Disease in Zea mays L.</title>
        <authorList>
            <person name="Davis R.E."/>
            <person name="Shao J."/>
            <person name="Dally E.L."/>
            <person name="Zhao Y."/>
            <person name="Gasparich G.E."/>
            <person name="Gaynor B.J."/>
            <person name="Athey J.C."/>
            <person name="Harrison N.A."/>
            <person name="Donofrio N."/>
        </authorList>
    </citation>
    <scope>NUCLEOTIDE SEQUENCE [LARGE SCALE GENOMIC DNA]</scope>
    <source>
        <strain evidence="15 16">CR2-3x</strain>
    </source>
</reference>
<dbReference type="InterPro" id="IPR043502">
    <property type="entry name" value="DNA/RNA_pol_sf"/>
</dbReference>
<dbReference type="Gene3D" id="3.40.50.1010">
    <property type="entry name" value="5'-nuclease"/>
    <property type="match status" value="1"/>
</dbReference>
<evidence type="ECO:0000256" key="6">
    <source>
        <dbReference type="ARBA" id="ARBA00022932"/>
    </source>
</evidence>
<dbReference type="GO" id="GO:0003677">
    <property type="term" value="F:DNA binding"/>
    <property type="evidence" value="ECO:0007669"/>
    <property type="project" value="UniProtKB-UniRule"/>
</dbReference>
<dbReference type="Pfam" id="PF01367">
    <property type="entry name" value="5_3_exonuc"/>
    <property type="match status" value="1"/>
</dbReference>
<dbReference type="Gene3D" id="3.30.420.10">
    <property type="entry name" value="Ribonuclease H-like superfamily/Ribonuclease H"/>
    <property type="match status" value="1"/>
</dbReference>
<dbReference type="PROSITE" id="PS00447">
    <property type="entry name" value="DNA_POLYMERASE_A"/>
    <property type="match status" value="1"/>
</dbReference>
<dbReference type="Gene3D" id="1.20.1060.10">
    <property type="entry name" value="Taq DNA Polymerase, Chain T, domain 4"/>
    <property type="match status" value="1"/>
</dbReference>
<dbReference type="OrthoDB" id="9806424at2"/>
<dbReference type="GO" id="GO:0003887">
    <property type="term" value="F:DNA-directed DNA polymerase activity"/>
    <property type="evidence" value="ECO:0007669"/>
    <property type="project" value="UniProtKB-UniRule"/>
</dbReference>
<keyword evidence="7 12" id="KW-0238">DNA-binding</keyword>
<dbReference type="CDD" id="cd06140">
    <property type="entry name" value="DNA_polA_I_Bacillus_like_exo"/>
    <property type="match status" value="1"/>
</dbReference>
<dbReference type="CDD" id="cd09898">
    <property type="entry name" value="H3TH_53EXO"/>
    <property type="match status" value="1"/>
</dbReference>
<evidence type="ECO:0000256" key="5">
    <source>
        <dbReference type="ARBA" id="ARBA00022763"/>
    </source>
</evidence>
<dbReference type="EMBL" id="CP010899">
    <property type="protein sequence ID" value="ALA96995.1"/>
    <property type="molecule type" value="Genomic_DNA"/>
</dbReference>
<evidence type="ECO:0000256" key="3">
    <source>
        <dbReference type="ARBA" id="ARBA00022695"/>
    </source>
</evidence>
<keyword evidence="12" id="KW-0378">Hydrolase</keyword>
<dbReference type="InterPro" id="IPR029060">
    <property type="entry name" value="PIN-like_dom_sf"/>
</dbReference>
<dbReference type="Proteomes" id="UP000062963">
    <property type="component" value="Chromosome"/>
</dbReference>
<dbReference type="FunFam" id="1.10.150.20:FF:000002">
    <property type="entry name" value="DNA polymerase I"/>
    <property type="match status" value="1"/>
</dbReference>
<dbReference type="InterPro" id="IPR019760">
    <property type="entry name" value="DNA-dir_DNA_pol_A_CS"/>
</dbReference>
<dbReference type="Gene3D" id="1.10.150.20">
    <property type="entry name" value="5' to 3' exonuclease, C-terminal subdomain"/>
    <property type="match status" value="2"/>
</dbReference>
<dbReference type="PANTHER" id="PTHR10133">
    <property type="entry name" value="DNA POLYMERASE I"/>
    <property type="match status" value="1"/>
</dbReference>
<dbReference type="Pfam" id="PF22619">
    <property type="entry name" value="DNA_polI_exo1"/>
    <property type="match status" value="1"/>
</dbReference>
<dbReference type="InterPro" id="IPR054690">
    <property type="entry name" value="DNA_polI_exonuclease"/>
</dbReference>
<dbReference type="SMART" id="SM00279">
    <property type="entry name" value="HhH2"/>
    <property type="match status" value="1"/>
</dbReference>
<evidence type="ECO:0000256" key="9">
    <source>
        <dbReference type="ARBA" id="ARBA00049244"/>
    </source>
</evidence>
<dbReference type="NCBIfam" id="NF004397">
    <property type="entry name" value="PRK05755.1"/>
    <property type="match status" value="1"/>
</dbReference>
<protein>
    <recommendedName>
        <fullName evidence="11 12">DNA polymerase I</fullName>
        <ecNumber evidence="11 12">2.7.7.7</ecNumber>
    </recommendedName>
</protein>
<dbReference type="SUPFAM" id="SSF53098">
    <property type="entry name" value="Ribonuclease H-like"/>
    <property type="match status" value="1"/>
</dbReference>
<dbReference type="CDD" id="cd09859">
    <property type="entry name" value="PIN_53EXO"/>
    <property type="match status" value="1"/>
</dbReference>
<dbReference type="InterPro" id="IPR001098">
    <property type="entry name" value="DNA-dir_DNA_pol_A_palm_dom"/>
</dbReference>
<evidence type="ECO:0000256" key="8">
    <source>
        <dbReference type="ARBA" id="ARBA00023204"/>
    </source>
</evidence>
<dbReference type="InterPro" id="IPR020046">
    <property type="entry name" value="5-3_exonucl_a-hlix_arch_N"/>
</dbReference>
<evidence type="ECO:0000256" key="1">
    <source>
        <dbReference type="ARBA" id="ARBA00007705"/>
    </source>
</evidence>
<keyword evidence="12" id="KW-0269">Exonuclease</keyword>
<evidence type="ECO:0000256" key="2">
    <source>
        <dbReference type="ARBA" id="ARBA00022679"/>
    </source>
</evidence>
<dbReference type="STRING" id="273035.SKUN_0070"/>
<dbReference type="PRINTS" id="PR00868">
    <property type="entry name" value="DNAPOLI"/>
</dbReference>
<evidence type="ECO:0000256" key="10">
    <source>
        <dbReference type="ARBA" id="ARBA00049957"/>
    </source>
</evidence>
<keyword evidence="2 12" id="KW-0808">Transferase</keyword>
<dbReference type="NCBIfam" id="TIGR00593">
    <property type="entry name" value="pola"/>
    <property type="match status" value="1"/>
</dbReference>